<evidence type="ECO:0000313" key="8">
    <source>
        <dbReference type="EMBL" id="PXV80574.1"/>
    </source>
</evidence>
<evidence type="ECO:0000256" key="2">
    <source>
        <dbReference type="ARBA" id="ARBA00022980"/>
    </source>
</evidence>
<keyword evidence="3 6" id="KW-0687">Ribonucleoprotein</keyword>
<keyword evidence="6" id="KW-0694">RNA-binding</keyword>
<comment type="similarity">
    <text evidence="1 6 7">Belongs to the universal ribosomal protein uS8 family.</text>
</comment>
<evidence type="ECO:0000256" key="4">
    <source>
        <dbReference type="ARBA" id="ARBA00035258"/>
    </source>
</evidence>
<comment type="function">
    <text evidence="6">One of the primary rRNA binding proteins, it binds directly to 16S rRNA central domain where it helps coordinate assembly of the platform of the 30S subunit.</text>
</comment>
<dbReference type="Proteomes" id="UP000247780">
    <property type="component" value="Unassembled WGS sequence"/>
</dbReference>
<organism evidence="8 9">
    <name type="scientific">Nitrosomonas eutropha</name>
    <dbReference type="NCBI Taxonomy" id="916"/>
    <lineage>
        <taxon>Bacteria</taxon>
        <taxon>Pseudomonadati</taxon>
        <taxon>Pseudomonadota</taxon>
        <taxon>Betaproteobacteria</taxon>
        <taxon>Nitrosomonadales</taxon>
        <taxon>Nitrosomonadaceae</taxon>
        <taxon>Nitrosomonas</taxon>
    </lineage>
</organism>
<gene>
    <name evidence="6" type="primary">rpsH</name>
    <name evidence="8" type="ORF">C8R14_11658</name>
</gene>
<evidence type="ECO:0000313" key="9">
    <source>
        <dbReference type="Proteomes" id="UP000247780"/>
    </source>
</evidence>
<dbReference type="SUPFAM" id="SSF56047">
    <property type="entry name" value="Ribosomal protein S8"/>
    <property type="match status" value="1"/>
</dbReference>
<dbReference type="Gene3D" id="3.30.1370.30">
    <property type="match status" value="1"/>
</dbReference>
<dbReference type="InterPro" id="IPR000630">
    <property type="entry name" value="Ribosomal_uS8"/>
</dbReference>
<evidence type="ECO:0000256" key="5">
    <source>
        <dbReference type="ARBA" id="ARBA00046740"/>
    </source>
</evidence>
<protein>
    <recommendedName>
        <fullName evidence="4 6">Small ribosomal subunit protein uS8</fullName>
    </recommendedName>
</protein>
<keyword evidence="2 6" id="KW-0689">Ribosomal protein</keyword>
<dbReference type="NCBIfam" id="NF001109">
    <property type="entry name" value="PRK00136.1"/>
    <property type="match status" value="1"/>
</dbReference>
<dbReference type="HAMAP" id="MF_01302_B">
    <property type="entry name" value="Ribosomal_uS8_B"/>
    <property type="match status" value="1"/>
</dbReference>
<dbReference type="PANTHER" id="PTHR11758">
    <property type="entry name" value="40S RIBOSOMAL PROTEIN S15A"/>
    <property type="match status" value="1"/>
</dbReference>
<dbReference type="EMBL" id="QICQ01000016">
    <property type="protein sequence ID" value="PXV80574.1"/>
    <property type="molecule type" value="Genomic_DNA"/>
</dbReference>
<evidence type="ECO:0000256" key="7">
    <source>
        <dbReference type="RuleBase" id="RU003660"/>
    </source>
</evidence>
<accession>A0ABX5M6D7</accession>
<dbReference type="RefSeq" id="WP_011633686.1">
    <property type="nucleotide sequence ID" value="NZ_FNYF01000014.1"/>
</dbReference>
<name>A0ABX5M6D7_9PROT</name>
<sequence length="131" mass="14197">MCMTDPIADMLTRIRNAQAAEKKEVKIPSSKLKKAILKILKDEGYIESYQEIVSDGKLSVDICLKYFNGGPVISSLTRISKPGLRRYSSRNNLPKVMHGLGIAIVSTSKGVMTERSARAGGVGGELLCIVA</sequence>
<dbReference type="Pfam" id="PF00410">
    <property type="entry name" value="Ribosomal_S8"/>
    <property type="match status" value="1"/>
</dbReference>
<keyword evidence="6" id="KW-0699">rRNA-binding</keyword>
<comment type="subunit">
    <text evidence="5 6">Part of the 30S ribosomal subunit. Contacts proteins S5 and S12.</text>
</comment>
<proteinExistence type="inferred from homology"/>
<keyword evidence="9" id="KW-1185">Reference proteome</keyword>
<evidence type="ECO:0000256" key="6">
    <source>
        <dbReference type="HAMAP-Rule" id="MF_01302"/>
    </source>
</evidence>
<evidence type="ECO:0000256" key="3">
    <source>
        <dbReference type="ARBA" id="ARBA00023274"/>
    </source>
</evidence>
<dbReference type="InterPro" id="IPR047863">
    <property type="entry name" value="Ribosomal_uS8_CS"/>
</dbReference>
<dbReference type="InterPro" id="IPR035987">
    <property type="entry name" value="Ribosomal_uS8_sf"/>
</dbReference>
<dbReference type="GO" id="GO:0005840">
    <property type="term" value="C:ribosome"/>
    <property type="evidence" value="ECO:0007669"/>
    <property type="project" value="UniProtKB-KW"/>
</dbReference>
<evidence type="ECO:0000256" key="1">
    <source>
        <dbReference type="ARBA" id="ARBA00006471"/>
    </source>
</evidence>
<dbReference type="Gene3D" id="3.30.1490.10">
    <property type="match status" value="1"/>
</dbReference>
<dbReference type="PROSITE" id="PS00053">
    <property type="entry name" value="RIBOSOMAL_S8"/>
    <property type="match status" value="1"/>
</dbReference>
<comment type="caution">
    <text evidence="8">The sequence shown here is derived from an EMBL/GenBank/DDBJ whole genome shotgun (WGS) entry which is preliminary data.</text>
</comment>
<reference evidence="8 9" key="1">
    <citation type="submission" date="2018-04" db="EMBL/GenBank/DDBJ databases">
        <title>Active sludge and wastewater microbial communities from Klosterneuburg, Austria.</title>
        <authorList>
            <person name="Wagner M."/>
        </authorList>
    </citation>
    <scope>NUCLEOTIDE SEQUENCE [LARGE SCALE GENOMIC DNA]</scope>
    <source>
        <strain evidence="8 9">Nm 57</strain>
    </source>
</reference>